<proteinExistence type="predicted"/>
<keyword evidence="2" id="KW-1185">Reference proteome</keyword>
<gene>
    <name evidence="1" type="ORF">Kalk_01015</name>
</gene>
<evidence type="ECO:0000313" key="1">
    <source>
        <dbReference type="EMBL" id="AUM11098.1"/>
    </source>
</evidence>
<organism evidence="1 2">
    <name type="scientific">Ketobacter alkanivorans</name>
    <dbReference type="NCBI Taxonomy" id="1917421"/>
    <lineage>
        <taxon>Bacteria</taxon>
        <taxon>Pseudomonadati</taxon>
        <taxon>Pseudomonadota</taxon>
        <taxon>Gammaproteobacteria</taxon>
        <taxon>Pseudomonadales</taxon>
        <taxon>Ketobacteraceae</taxon>
        <taxon>Ketobacter</taxon>
    </lineage>
</organism>
<reference evidence="2" key="1">
    <citation type="submission" date="2017-08" db="EMBL/GenBank/DDBJ databases">
        <title>Direct submision.</title>
        <authorList>
            <person name="Kim S.-J."/>
            <person name="Rhee S.-K."/>
        </authorList>
    </citation>
    <scope>NUCLEOTIDE SEQUENCE [LARGE SCALE GENOMIC DNA]</scope>
    <source>
        <strain evidence="2">GI5</strain>
    </source>
</reference>
<dbReference type="KEGG" id="kak:Kalk_01015"/>
<dbReference type="OrthoDB" id="5822659at2"/>
<sequence length="123" mass="14044">MTGKKEHRLGVSEANLVVRHLKLEPADGSRLLDAIAEIDELYGLDDISFDDRSHVLNIAYDASRLCLDGVEDVLKKHAVEVSHDWWTRFKTGYYRFVDDNVKDNAGHEPWSCHQSPPGNKRKN</sequence>
<evidence type="ECO:0000313" key="2">
    <source>
        <dbReference type="Proteomes" id="UP000235116"/>
    </source>
</evidence>
<dbReference type="Proteomes" id="UP000235116">
    <property type="component" value="Chromosome"/>
</dbReference>
<accession>A0A2K9LFF0</accession>
<evidence type="ECO:0008006" key="3">
    <source>
        <dbReference type="Google" id="ProtNLM"/>
    </source>
</evidence>
<dbReference type="EMBL" id="CP022684">
    <property type="protein sequence ID" value="AUM11098.1"/>
    <property type="molecule type" value="Genomic_DNA"/>
</dbReference>
<dbReference type="AlphaFoldDB" id="A0A2K9LFF0"/>
<name>A0A2K9LFF0_9GAMM</name>
<protein>
    <recommendedName>
        <fullName evidence="3">Cation transporter</fullName>
    </recommendedName>
</protein>
<dbReference type="RefSeq" id="WP_101892438.1">
    <property type="nucleotide sequence ID" value="NZ_CP022684.1"/>
</dbReference>